<protein>
    <submittedName>
        <fullName evidence="2">Uncharacterized protein</fullName>
    </submittedName>
</protein>
<gene>
    <name evidence="2" type="ORF">PBY51_000017</name>
</gene>
<proteinExistence type="predicted"/>
<sequence>MVEQCSQRGRKDNKERMMRKKKEESEEEEEQPPPCKRAIMSPLEELFAAEDILKMNILSNSTMSIQHQTDRELKMYQEMPPTMTSDDPAAWW</sequence>
<evidence type="ECO:0000313" key="2">
    <source>
        <dbReference type="EMBL" id="KAK5862952.1"/>
    </source>
</evidence>
<dbReference type="AlphaFoldDB" id="A0AAN7XKR1"/>
<feature type="compositionally biased region" description="Basic and acidic residues" evidence="1">
    <location>
        <begin position="9"/>
        <end position="24"/>
    </location>
</feature>
<organism evidence="2 3">
    <name type="scientific">Eleginops maclovinus</name>
    <name type="common">Patagonian blennie</name>
    <name type="synonym">Eleginus maclovinus</name>
    <dbReference type="NCBI Taxonomy" id="56733"/>
    <lineage>
        <taxon>Eukaryota</taxon>
        <taxon>Metazoa</taxon>
        <taxon>Chordata</taxon>
        <taxon>Craniata</taxon>
        <taxon>Vertebrata</taxon>
        <taxon>Euteleostomi</taxon>
        <taxon>Actinopterygii</taxon>
        <taxon>Neopterygii</taxon>
        <taxon>Teleostei</taxon>
        <taxon>Neoteleostei</taxon>
        <taxon>Acanthomorphata</taxon>
        <taxon>Eupercaria</taxon>
        <taxon>Perciformes</taxon>
        <taxon>Notothenioidei</taxon>
        <taxon>Eleginopidae</taxon>
        <taxon>Eleginops</taxon>
    </lineage>
</organism>
<keyword evidence="3" id="KW-1185">Reference proteome</keyword>
<dbReference type="Proteomes" id="UP001346869">
    <property type="component" value="Unassembled WGS sequence"/>
</dbReference>
<reference evidence="2 3" key="2">
    <citation type="journal article" date="2023" name="Mol. Biol. Evol.">
        <title>Genomics of Secondarily Temperate Adaptation in the Only Non-Antarctic Icefish.</title>
        <authorList>
            <person name="Rivera-Colon A.G."/>
            <person name="Rayamajhi N."/>
            <person name="Minhas B.F."/>
            <person name="Madrigal G."/>
            <person name="Bilyk K.T."/>
            <person name="Yoon V."/>
            <person name="Hune M."/>
            <person name="Gregory S."/>
            <person name="Cheng C.H.C."/>
            <person name="Catchen J.M."/>
        </authorList>
    </citation>
    <scope>NUCLEOTIDE SEQUENCE [LARGE SCALE GENOMIC DNA]</scope>
    <source>
        <strain evidence="2">JMC-PN-2008</strain>
    </source>
</reference>
<reference evidence="2 3" key="1">
    <citation type="journal article" date="2023" name="Genes (Basel)">
        <title>Chromosome-Level Genome Assembly and Circadian Gene Repertoire of the Patagonia Blennie Eleginops maclovinus-The Closest Ancestral Proxy of Antarctic Cryonotothenioids.</title>
        <authorList>
            <person name="Cheng C.C."/>
            <person name="Rivera-Colon A.G."/>
            <person name="Minhas B.F."/>
            <person name="Wilson L."/>
            <person name="Rayamajhi N."/>
            <person name="Vargas-Chacoff L."/>
            <person name="Catchen J.M."/>
        </authorList>
    </citation>
    <scope>NUCLEOTIDE SEQUENCE [LARGE SCALE GENOMIC DNA]</scope>
    <source>
        <strain evidence="2">JMC-PN-2008</strain>
    </source>
</reference>
<evidence type="ECO:0000256" key="1">
    <source>
        <dbReference type="SAM" id="MobiDB-lite"/>
    </source>
</evidence>
<comment type="caution">
    <text evidence="2">The sequence shown here is derived from an EMBL/GenBank/DDBJ whole genome shotgun (WGS) entry which is preliminary data.</text>
</comment>
<name>A0AAN7XKR1_ELEMC</name>
<feature type="region of interest" description="Disordered" evidence="1">
    <location>
        <begin position="1"/>
        <end position="37"/>
    </location>
</feature>
<dbReference type="EMBL" id="JAUZQC010000011">
    <property type="protein sequence ID" value="KAK5862952.1"/>
    <property type="molecule type" value="Genomic_DNA"/>
</dbReference>
<accession>A0AAN7XKR1</accession>
<evidence type="ECO:0000313" key="3">
    <source>
        <dbReference type="Proteomes" id="UP001346869"/>
    </source>
</evidence>